<protein>
    <submittedName>
        <fullName evidence="2">HET-domain-containing protein</fullName>
    </submittedName>
</protein>
<feature type="domain" description="Heterokaryon incompatibility" evidence="1">
    <location>
        <begin position="29"/>
        <end position="180"/>
    </location>
</feature>
<dbReference type="STRING" id="1095630.A0A2J6SW98"/>
<dbReference type="GeneID" id="36581522"/>
<organism evidence="2 3">
    <name type="scientific">Hyaloscypha bicolor E</name>
    <dbReference type="NCBI Taxonomy" id="1095630"/>
    <lineage>
        <taxon>Eukaryota</taxon>
        <taxon>Fungi</taxon>
        <taxon>Dikarya</taxon>
        <taxon>Ascomycota</taxon>
        <taxon>Pezizomycotina</taxon>
        <taxon>Leotiomycetes</taxon>
        <taxon>Helotiales</taxon>
        <taxon>Hyaloscyphaceae</taxon>
        <taxon>Hyaloscypha</taxon>
        <taxon>Hyaloscypha bicolor</taxon>
    </lineage>
</organism>
<name>A0A2J6SW98_9HELO</name>
<evidence type="ECO:0000313" key="3">
    <source>
        <dbReference type="Proteomes" id="UP000235371"/>
    </source>
</evidence>
<dbReference type="PANTHER" id="PTHR33112:SF8">
    <property type="entry name" value="HETEROKARYON INCOMPATIBILITY DOMAIN-CONTAINING PROTEIN"/>
    <property type="match status" value="1"/>
</dbReference>
<dbReference type="Pfam" id="PF06985">
    <property type="entry name" value="HET"/>
    <property type="match status" value="1"/>
</dbReference>
<dbReference type="InterPro" id="IPR010730">
    <property type="entry name" value="HET"/>
</dbReference>
<dbReference type="RefSeq" id="XP_024731930.1">
    <property type="nucleotide sequence ID" value="XM_024873442.1"/>
</dbReference>
<proteinExistence type="predicted"/>
<accession>A0A2J6SW98</accession>
<dbReference type="PANTHER" id="PTHR33112">
    <property type="entry name" value="DOMAIN PROTEIN, PUTATIVE-RELATED"/>
    <property type="match status" value="1"/>
</dbReference>
<feature type="non-terminal residue" evidence="2">
    <location>
        <position position="333"/>
    </location>
</feature>
<dbReference type="OrthoDB" id="5362512at2759"/>
<sequence>PSRLLALGTLDAPIVRLISTSCLQGKVLYAALSHRWGKDKDFVLTSALLRSYETEIRPSQVSKTSWDAFHTTRSIGLQYLWIDCLYIIQDDNDDWQRESATMSKVYGLATCTIAAALGGDGDDGCFTTRNQFKYRPCKVPNPFDHDSSLSFYLRSQYFGEIYRREVKGSPWYSRGWVFQERTLSPRLLVFGETQMLWACQKLHAAETWPCEKTSDNYIDRFESFEVDKSRLQALLNRDRSISVWDTAWFAFIQEFTSAELTRISDRLVALQGLADQIALVTERQYCAGLWIDQTLPLSLLWSISPLKSPRSQEYRAPTWSWGSVDGLIEFKKI</sequence>
<evidence type="ECO:0000313" key="2">
    <source>
        <dbReference type="EMBL" id="PMD55026.1"/>
    </source>
</evidence>
<keyword evidence="3" id="KW-1185">Reference proteome</keyword>
<dbReference type="InParanoid" id="A0A2J6SW98"/>
<gene>
    <name evidence="2" type="ORF">K444DRAFT_510535</name>
</gene>
<dbReference type="Proteomes" id="UP000235371">
    <property type="component" value="Unassembled WGS sequence"/>
</dbReference>
<feature type="non-terminal residue" evidence="2">
    <location>
        <position position="1"/>
    </location>
</feature>
<evidence type="ECO:0000259" key="1">
    <source>
        <dbReference type="Pfam" id="PF06985"/>
    </source>
</evidence>
<dbReference type="EMBL" id="KZ613856">
    <property type="protein sequence ID" value="PMD55026.1"/>
    <property type="molecule type" value="Genomic_DNA"/>
</dbReference>
<reference evidence="2 3" key="1">
    <citation type="submission" date="2016-04" db="EMBL/GenBank/DDBJ databases">
        <title>A degradative enzymes factory behind the ericoid mycorrhizal symbiosis.</title>
        <authorList>
            <consortium name="DOE Joint Genome Institute"/>
            <person name="Martino E."/>
            <person name="Morin E."/>
            <person name="Grelet G."/>
            <person name="Kuo A."/>
            <person name="Kohler A."/>
            <person name="Daghino S."/>
            <person name="Barry K."/>
            <person name="Choi C."/>
            <person name="Cichocki N."/>
            <person name="Clum A."/>
            <person name="Copeland A."/>
            <person name="Hainaut M."/>
            <person name="Haridas S."/>
            <person name="Labutti K."/>
            <person name="Lindquist E."/>
            <person name="Lipzen A."/>
            <person name="Khouja H.-R."/>
            <person name="Murat C."/>
            <person name="Ohm R."/>
            <person name="Olson A."/>
            <person name="Spatafora J."/>
            <person name="Veneault-Fourrey C."/>
            <person name="Henrissat B."/>
            <person name="Grigoriev I."/>
            <person name="Martin F."/>
            <person name="Perotto S."/>
        </authorList>
    </citation>
    <scope>NUCLEOTIDE SEQUENCE [LARGE SCALE GENOMIC DNA]</scope>
    <source>
        <strain evidence="2 3">E</strain>
    </source>
</reference>
<dbReference type="AlphaFoldDB" id="A0A2J6SW98"/>